<gene>
    <name evidence="6 8" type="primary">rplJ</name>
    <name evidence="7" type="ORF">AAX28_00344</name>
    <name evidence="8" type="ORF">APORC_1636</name>
</gene>
<dbReference type="EMBL" id="LDIR01000001">
    <property type="protein sequence ID" value="OCL92804.1"/>
    <property type="molecule type" value="Genomic_DNA"/>
</dbReference>
<keyword evidence="6" id="KW-0699">rRNA-binding</keyword>
<evidence type="ECO:0000313" key="10">
    <source>
        <dbReference type="Proteomes" id="UP000322644"/>
    </source>
</evidence>
<evidence type="ECO:0000313" key="8">
    <source>
        <dbReference type="EMBL" id="QEP41208.1"/>
    </source>
</evidence>
<evidence type="ECO:0000313" key="9">
    <source>
        <dbReference type="Proteomes" id="UP000093159"/>
    </source>
</evidence>
<dbReference type="PANTHER" id="PTHR11560">
    <property type="entry name" value="39S RIBOSOMAL PROTEIN L10, MITOCHONDRIAL"/>
    <property type="match status" value="1"/>
</dbReference>
<dbReference type="SUPFAM" id="SSF160369">
    <property type="entry name" value="Ribosomal protein L10-like"/>
    <property type="match status" value="1"/>
</dbReference>
<sequence>MTRQEKSEIIDFLSAEFKNSLAVVVCDYKGLTHKELETLRKNARDNNTKVQVIKNTLVAKAVKAAELGDIDLSGTNIYLWSEDQISACKVADKFVTAMKDKFTIKSGIIEGEIVDAAKVNAFAKLPSREELLGMLASVWMGPVRNFTIGLDALRRKKEEEAA</sequence>
<dbReference type="GO" id="GO:0005840">
    <property type="term" value="C:ribosome"/>
    <property type="evidence" value="ECO:0007669"/>
    <property type="project" value="UniProtKB-KW"/>
</dbReference>
<keyword evidence="9" id="KW-1185">Reference proteome</keyword>
<protein>
    <recommendedName>
        <fullName evidence="5 6">Large ribosomal subunit protein uL10</fullName>
    </recommendedName>
</protein>
<dbReference type="EMBL" id="CP036246">
    <property type="protein sequence ID" value="QEP41208.1"/>
    <property type="molecule type" value="Genomic_DNA"/>
</dbReference>
<proteinExistence type="inferred from homology"/>
<evidence type="ECO:0000256" key="2">
    <source>
        <dbReference type="ARBA" id="ARBA00008889"/>
    </source>
</evidence>
<dbReference type="CDD" id="cd05797">
    <property type="entry name" value="Ribosomal_L10"/>
    <property type="match status" value="1"/>
</dbReference>
<comment type="similarity">
    <text evidence="2 6">Belongs to the universal ribosomal protein uL10 family.</text>
</comment>
<dbReference type="AlphaFoldDB" id="A0A1C0AYS4"/>
<dbReference type="OrthoDB" id="3186107at2"/>
<name>A0A1C0AYS4_9BACT</name>
<evidence type="ECO:0000256" key="1">
    <source>
        <dbReference type="ARBA" id="ARBA00002633"/>
    </source>
</evidence>
<evidence type="ECO:0000256" key="3">
    <source>
        <dbReference type="ARBA" id="ARBA00022980"/>
    </source>
</evidence>
<dbReference type="InterPro" id="IPR022973">
    <property type="entry name" value="Ribosomal_uL10_bac"/>
</dbReference>
<dbReference type="GO" id="GO:0006412">
    <property type="term" value="P:translation"/>
    <property type="evidence" value="ECO:0007669"/>
    <property type="project" value="UniProtKB-UniRule"/>
</dbReference>
<reference evidence="7 9" key="1">
    <citation type="submission" date="2015-05" db="EMBL/GenBank/DDBJ databases">
        <authorList>
            <person name="Rovetto F."/>
            <person name="Cocolin L."/>
            <person name="Illeghems K."/>
            <person name="Van Nieuwerburgh F."/>
            <person name="Houf K."/>
        </authorList>
    </citation>
    <scope>NUCLEOTIDE SEQUENCE [LARGE SCALE GENOMIC DNA]</scope>
    <source>
        <strain evidence="7 9">117434</strain>
    </source>
</reference>
<dbReference type="RefSeq" id="WP_066171435.1">
    <property type="nucleotide sequence ID" value="NZ_CP036246.2"/>
</dbReference>
<reference evidence="8 10" key="2">
    <citation type="submission" date="2019-09" db="EMBL/GenBank/DDBJ databases">
        <title>Complete genome sequencing of four Arcobacter species reveals a diverse suite of mobile elements.</title>
        <authorList>
            <person name="Miller W.G."/>
            <person name="Yee E."/>
            <person name="Bono J.L."/>
        </authorList>
    </citation>
    <scope>NUCLEOTIDE SEQUENCE [LARGE SCALE GENOMIC DNA]</scope>
    <source>
        <strain evidence="8 10">CCUG 56899</strain>
    </source>
</reference>
<dbReference type="GO" id="GO:1990904">
    <property type="term" value="C:ribonucleoprotein complex"/>
    <property type="evidence" value="ECO:0007669"/>
    <property type="project" value="UniProtKB-KW"/>
</dbReference>
<dbReference type="Gene3D" id="3.30.70.1730">
    <property type="match status" value="1"/>
</dbReference>
<evidence type="ECO:0000313" key="7">
    <source>
        <dbReference type="EMBL" id="OCL92804.1"/>
    </source>
</evidence>
<dbReference type="InterPro" id="IPR047865">
    <property type="entry name" value="Ribosomal_uL10_bac_type"/>
</dbReference>
<reference evidence="8 10" key="3">
    <citation type="submission" date="2019-09" db="EMBL/GenBank/DDBJ databases">
        <title>Taxonomic note: a critical rebuttal of the proposed division of the genus Arcobacter into six genera, emended descriptions of Arcobacter anaerophilus and the genus Arcobacter, and an assessment of genus-level boundaries for Epsilonproteobacteria using in silico genomic comparator tools.</title>
        <authorList>
            <person name="On S.L.W."/>
            <person name="Miller W.G."/>
            <person name="Biggs P."/>
            <person name="Cornelius A."/>
            <person name="Vandamme P."/>
        </authorList>
    </citation>
    <scope>NUCLEOTIDE SEQUENCE [LARGE SCALE GENOMIC DNA]</scope>
    <source>
        <strain evidence="8 10">CCUG 56899</strain>
    </source>
</reference>
<keyword evidence="6" id="KW-0694">RNA-binding</keyword>
<dbReference type="NCBIfam" id="NF000955">
    <property type="entry name" value="PRK00099.1-1"/>
    <property type="match status" value="1"/>
</dbReference>
<evidence type="ECO:0000256" key="5">
    <source>
        <dbReference type="ARBA" id="ARBA00035202"/>
    </source>
</evidence>
<dbReference type="GO" id="GO:0070180">
    <property type="term" value="F:large ribosomal subunit rRNA binding"/>
    <property type="evidence" value="ECO:0007669"/>
    <property type="project" value="UniProtKB-UniRule"/>
</dbReference>
<dbReference type="Proteomes" id="UP000093159">
    <property type="component" value="Unassembled WGS sequence"/>
</dbReference>
<evidence type="ECO:0000256" key="6">
    <source>
        <dbReference type="HAMAP-Rule" id="MF_00362"/>
    </source>
</evidence>
<dbReference type="Pfam" id="PF00466">
    <property type="entry name" value="Ribosomal_L10"/>
    <property type="match status" value="1"/>
</dbReference>
<evidence type="ECO:0000256" key="4">
    <source>
        <dbReference type="ARBA" id="ARBA00023274"/>
    </source>
</evidence>
<dbReference type="InterPro" id="IPR043141">
    <property type="entry name" value="Ribosomal_uL10-like_sf"/>
</dbReference>
<dbReference type="Proteomes" id="UP000322644">
    <property type="component" value="Chromosome"/>
</dbReference>
<dbReference type="KEGG" id="apoc:APORC_1636"/>
<keyword evidence="4 6" id="KW-0687">Ribonucleoprotein</keyword>
<organism evidence="8 10">
    <name type="scientific">Arcobacter porcinus</name>
    <dbReference type="NCBI Taxonomy" id="1935204"/>
    <lineage>
        <taxon>Bacteria</taxon>
        <taxon>Pseudomonadati</taxon>
        <taxon>Campylobacterota</taxon>
        <taxon>Epsilonproteobacteria</taxon>
        <taxon>Campylobacterales</taxon>
        <taxon>Arcobacteraceae</taxon>
        <taxon>Arcobacter</taxon>
    </lineage>
</organism>
<dbReference type="InterPro" id="IPR001790">
    <property type="entry name" value="Ribosomal_uL10"/>
</dbReference>
<comment type="function">
    <text evidence="1 6">Forms part of the ribosomal stalk, playing a central role in the interaction of the ribosome with GTP-bound translation factors.</text>
</comment>
<keyword evidence="3 6" id="KW-0689">Ribosomal protein</keyword>
<dbReference type="HAMAP" id="MF_00362">
    <property type="entry name" value="Ribosomal_uL10"/>
    <property type="match status" value="1"/>
</dbReference>
<comment type="subunit">
    <text evidence="6">Part of the ribosomal stalk of the 50S ribosomal subunit. The N-terminus interacts with L11 and the large rRNA to form the base of the stalk. The C-terminus forms an elongated spine to which L12 dimers bind in a sequential fashion forming a multimeric L10(L12)X complex.</text>
</comment>
<accession>A0A1C0AYS4</accession>